<dbReference type="Proteomes" id="UP000030746">
    <property type="component" value="Unassembled WGS sequence"/>
</dbReference>
<dbReference type="InterPro" id="IPR001128">
    <property type="entry name" value="Cyt_P450"/>
</dbReference>
<protein>
    <recommendedName>
        <fullName evidence="11">Cytochrome P450</fullName>
    </recommendedName>
</protein>
<dbReference type="GO" id="GO:0006082">
    <property type="term" value="P:organic acid metabolic process"/>
    <property type="evidence" value="ECO:0007669"/>
    <property type="project" value="TreeGrafter"/>
</dbReference>
<dbReference type="SUPFAM" id="SSF48264">
    <property type="entry name" value="Cytochrome P450"/>
    <property type="match status" value="1"/>
</dbReference>
<comment type="cofactor">
    <cofactor evidence="1 7">
        <name>heme</name>
        <dbReference type="ChEBI" id="CHEBI:30413"/>
    </cofactor>
</comment>
<evidence type="ECO:0000256" key="6">
    <source>
        <dbReference type="ARBA" id="ARBA00023033"/>
    </source>
</evidence>
<evidence type="ECO:0000313" key="9">
    <source>
        <dbReference type="EMBL" id="ESO99585.1"/>
    </source>
</evidence>
<evidence type="ECO:0000256" key="3">
    <source>
        <dbReference type="ARBA" id="ARBA00022723"/>
    </source>
</evidence>
<dbReference type="InterPro" id="IPR036396">
    <property type="entry name" value="Cyt_P450_sf"/>
</dbReference>
<keyword evidence="10" id="KW-1185">Reference proteome</keyword>
<feature type="binding site" description="axial binding residue" evidence="7">
    <location>
        <position position="457"/>
    </location>
    <ligand>
        <name>heme</name>
        <dbReference type="ChEBI" id="CHEBI:30413"/>
    </ligand>
    <ligandPart>
        <name>Fe</name>
        <dbReference type="ChEBI" id="CHEBI:18248"/>
    </ligandPart>
</feature>
<evidence type="ECO:0000313" key="10">
    <source>
        <dbReference type="Proteomes" id="UP000030746"/>
    </source>
</evidence>
<dbReference type="PANTHER" id="PTHR24300:SF403">
    <property type="entry name" value="CYTOCHROME P450 306A1"/>
    <property type="match status" value="1"/>
</dbReference>
<evidence type="ECO:0000256" key="7">
    <source>
        <dbReference type="PIRSR" id="PIRSR602401-1"/>
    </source>
</evidence>
<dbReference type="RefSeq" id="XP_009049745.1">
    <property type="nucleotide sequence ID" value="XM_009051497.1"/>
</dbReference>
<dbReference type="AlphaFoldDB" id="V4AWZ7"/>
<dbReference type="GO" id="GO:0008395">
    <property type="term" value="F:steroid hydroxylase activity"/>
    <property type="evidence" value="ECO:0007669"/>
    <property type="project" value="TreeGrafter"/>
</dbReference>
<organism evidence="9 10">
    <name type="scientific">Lottia gigantea</name>
    <name type="common">Giant owl limpet</name>
    <dbReference type="NCBI Taxonomy" id="225164"/>
    <lineage>
        <taxon>Eukaryota</taxon>
        <taxon>Metazoa</taxon>
        <taxon>Spiralia</taxon>
        <taxon>Lophotrochozoa</taxon>
        <taxon>Mollusca</taxon>
        <taxon>Gastropoda</taxon>
        <taxon>Patellogastropoda</taxon>
        <taxon>Lottioidea</taxon>
        <taxon>Lottiidae</taxon>
        <taxon>Lottia</taxon>
    </lineage>
</organism>
<evidence type="ECO:0000256" key="5">
    <source>
        <dbReference type="ARBA" id="ARBA00023004"/>
    </source>
</evidence>
<gene>
    <name evidence="9" type="ORF">LOTGIDRAFT_201270</name>
</gene>
<dbReference type="KEGG" id="lgi:LOTGIDRAFT_201270"/>
<comment type="similarity">
    <text evidence="2 8">Belongs to the cytochrome P450 family.</text>
</comment>
<keyword evidence="3 7" id="KW-0479">Metal-binding</keyword>
<dbReference type="InterPro" id="IPR050182">
    <property type="entry name" value="Cytochrome_P450_fam2"/>
</dbReference>
<dbReference type="HOGENOM" id="CLU_001570_22_0_1"/>
<evidence type="ECO:0008006" key="11">
    <source>
        <dbReference type="Google" id="ProtNLM"/>
    </source>
</evidence>
<evidence type="ECO:0000256" key="8">
    <source>
        <dbReference type="RuleBase" id="RU000461"/>
    </source>
</evidence>
<dbReference type="InterPro" id="IPR017972">
    <property type="entry name" value="Cyt_P450_CS"/>
</dbReference>
<proteinExistence type="inferred from homology"/>
<evidence type="ECO:0000256" key="4">
    <source>
        <dbReference type="ARBA" id="ARBA00023002"/>
    </source>
</evidence>
<dbReference type="GO" id="GO:0006805">
    <property type="term" value="P:xenobiotic metabolic process"/>
    <property type="evidence" value="ECO:0007669"/>
    <property type="project" value="TreeGrafter"/>
</dbReference>
<dbReference type="GO" id="GO:0005506">
    <property type="term" value="F:iron ion binding"/>
    <property type="evidence" value="ECO:0007669"/>
    <property type="project" value="InterPro"/>
</dbReference>
<dbReference type="PRINTS" id="PR00463">
    <property type="entry name" value="EP450I"/>
</dbReference>
<dbReference type="EMBL" id="KB201021">
    <property type="protein sequence ID" value="ESO99585.1"/>
    <property type="molecule type" value="Genomic_DNA"/>
</dbReference>
<dbReference type="GO" id="GO:0020037">
    <property type="term" value="F:heme binding"/>
    <property type="evidence" value="ECO:0007669"/>
    <property type="project" value="InterPro"/>
</dbReference>
<keyword evidence="6 8" id="KW-0503">Monooxygenase</keyword>
<dbReference type="InterPro" id="IPR002401">
    <property type="entry name" value="Cyt_P450_E_grp-I"/>
</dbReference>
<dbReference type="PROSITE" id="PS00086">
    <property type="entry name" value="CYTOCHROME_P450"/>
    <property type="match status" value="1"/>
</dbReference>
<keyword evidence="5 7" id="KW-0408">Iron</keyword>
<reference evidence="9 10" key="1">
    <citation type="journal article" date="2013" name="Nature">
        <title>Insights into bilaterian evolution from three spiralian genomes.</title>
        <authorList>
            <person name="Simakov O."/>
            <person name="Marletaz F."/>
            <person name="Cho S.J."/>
            <person name="Edsinger-Gonzales E."/>
            <person name="Havlak P."/>
            <person name="Hellsten U."/>
            <person name="Kuo D.H."/>
            <person name="Larsson T."/>
            <person name="Lv J."/>
            <person name="Arendt D."/>
            <person name="Savage R."/>
            <person name="Osoegawa K."/>
            <person name="de Jong P."/>
            <person name="Grimwood J."/>
            <person name="Chapman J.A."/>
            <person name="Shapiro H."/>
            <person name="Aerts A."/>
            <person name="Otillar R.P."/>
            <person name="Terry A.Y."/>
            <person name="Boore J.L."/>
            <person name="Grigoriev I.V."/>
            <person name="Lindberg D.R."/>
            <person name="Seaver E.C."/>
            <person name="Weisblat D.A."/>
            <person name="Putnam N.H."/>
            <person name="Rokhsar D.S."/>
        </authorList>
    </citation>
    <scope>NUCLEOTIDE SEQUENCE [LARGE SCALE GENOMIC DNA]</scope>
</reference>
<dbReference type="PANTHER" id="PTHR24300">
    <property type="entry name" value="CYTOCHROME P450 508A4-RELATED"/>
    <property type="match status" value="1"/>
</dbReference>
<name>V4AWZ7_LOTGI</name>
<sequence length="512" mass="59167">MMASSIIDTSVFHNLKIDLDAINNKTNLKAALLFGSSFLGLYWLYGKFSRRHIKDPPGPFSFPIVGNMPQLAGSIDLYQLFLQYREQYGDVIKFEIGSTKMIVICGYKAIHECLIEKGHCFANRPNWIYIIDQIFHNSGVFWTNGQRWKDLRRFTLTTLRDFGVGKKSLEERILDEFTYICNIIDSKKGHAFNPKFIFANGVANIICTIVFGERFEYDDPEFLRMIDMLNYLFKNVGFQVPENFFPIVRMIRGNSSVIKNDVEIQKFVKKRIEEHRQTFDPNELRDFIDMYLKVCQDKSEDLKVNETDMFRITVDLFLAGSETTATSLWWTVLYLINYPDIQNKCYQEIMKLTGGGRNVTLADKPHLVYIWAFLNEVLRIVCITPTTPPRAVSEECTINGYTLEKDTMVLFHINSAHFDTDFWDEPEKFNPDRWIGNDGKIIKHKAFMPFGGGTRSCMGEPLANMELFIFACNFISRYEFKVPDGQKTPSIKGTVTGVTMQPDPYEVIAVPR</sequence>
<evidence type="ECO:0000256" key="2">
    <source>
        <dbReference type="ARBA" id="ARBA00010617"/>
    </source>
</evidence>
<dbReference type="PRINTS" id="PR00385">
    <property type="entry name" value="P450"/>
</dbReference>
<evidence type="ECO:0000256" key="1">
    <source>
        <dbReference type="ARBA" id="ARBA00001971"/>
    </source>
</evidence>
<dbReference type="FunFam" id="1.10.630.10:FF:000036">
    <property type="entry name" value="CYtochrome P450 family"/>
    <property type="match status" value="1"/>
</dbReference>
<accession>V4AWZ7</accession>
<dbReference type="CTD" id="20245456"/>
<keyword evidence="7 8" id="KW-0349">Heme</keyword>
<dbReference type="STRING" id="225164.V4AWZ7"/>
<dbReference type="GeneID" id="20245456"/>
<dbReference type="Pfam" id="PF00067">
    <property type="entry name" value="p450"/>
    <property type="match status" value="1"/>
</dbReference>
<dbReference type="Gene3D" id="1.10.630.10">
    <property type="entry name" value="Cytochrome P450"/>
    <property type="match status" value="1"/>
</dbReference>
<dbReference type="OrthoDB" id="2789670at2759"/>
<dbReference type="OMA" id="YISFQVF"/>
<dbReference type="GO" id="GO:0016712">
    <property type="term" value="F:oxidoreductase activity, acting on paired donors, with incorporation or reduction of molecular oxygen, reduced flavin or flavoprotein as one donor, and incorporation of one atom of oxygen"/>
    <property type="evidence" value="ECO:0007669"/>
    <property type="project" value="TreeGrafter"/>
</dbReference>
<keyword evidence="4 8" id="KW-0560">Oxidoreductase</keyword>
<dbReference type="GO" id="GO:0005737">
    <property type="term" value="C:cytoplasm"/>
    <property type="evidence" value="ECO:0007669"/>
    <property type="project" value="TreeGrafter"/>
</dbReference>